<dbReference type="PANTHER" id="PTHR10846">
    <property type="entry name" value="SODIUM/POTASSIUM/CALCIUM EXCHANGER"/>
    <property type="match status" value="1"/>
</dbReference>
<name>A0A2U2BA04_9BACT</name>
<evidence type="ECO:0000256" key="5">
    <source>
        <dbReference type="SAM" id="Phobius"/>
    </source>
</evidence>
<accession>A0A2U2BA04</accession>
<dbReference type="InterPro" id="IPR004837">
    <property type="entry name" value="NaCa_Exmemb"/>
</dbReference>
<feature type="transmembrane region" description="Helical" evidence="5">
    <location>
        <begin position="166"/>
        <end position="184"/>
    </location>
</feature>
<reference evidence="7 8" key="1">
    <citation type="submission" date="2018-05" db="EMBL/GenBank/DDBJ databases">
        <title>Marinilabilia rubrum sp. nov., isolated from saltern sediment.</title>
        <authorList>
            <person name="Zhang R."/>
        </authorList>
    </citation>
    <scope>NUCLEOTIDE SEQUENCE [LARGE SCALE GENOMIC DNA]</scope>
    <source>
        <strain evidence="7 8">WTE16</strain>
    </source>
</reference>
<feature type="transmembrane region" description="Helical" evidence="5">
    <location>
        <begin position="36"/>
        <end position="57"/>
    </location>
</feature>
<dbReference type="OrthoDB" id="9794225at2"/>
<feature type="domain" description="Sodium/calcium exchanger membrane region" evidence="6">
    <location>
        <begin position="169"/>
        <end position="312"/>
    </location>
</feature>
<evidence type="ECO:0000256" key="1">
    <source>
        <dbReference type="ARBA" id="ARBA00004141"/>
    </source>
</evidence>
<dbReference type="Gene3D" id="1.20.1420.30">
    <property type="entry name" value="NCX, central ion-binding region"/>
    <property type="match status" value="1"/>
</dbReference>
<feature type="transmembrane region" description="Helical" evidence="5">
    <location>
        <begin position="237"/>
        <end position="256"/>
    </location>
</feature>
<evidence type="ECO:0000256" key="2">
    <source>
        <dbReference type="ARBA" id="ARBA00022692"/>
    </source>
</evidence>
<feature type="transmembrane region" description="Helical" evidence="5">
    <location>
        <begin position="69"/>
        <end position="95"/>
    </location>
</feature>
<dbReference type="AlphaFoldDB" id="A0A2U2BA04"/>
<dbReference type="InterPro" id="IPR044880">
    <property type="entry name" value="NCX_ion-bd_dom_sf"/>
</dbReference>
<feature type="transmembrane region" description="Helical" evidence="5">
    <location>
        <begin position="6"/>
        <end position="24"/>
    </location>
</feature>
<dbReference type="RefSeq" id="WP_109263967.1">
    <property type="nucleotide sequence ID" value="NZ_QEWP01000005.1"/>
</dbReference>
<feature type="transmembrane region" description="Helical" evidence="5">
    <location>
        <begin position="262"/>
        <end position="283"/>
    </location>
</feature>
<evidence type="ECO:0000256" key="4">
    <source>
        <dbReference type="ARBA" id="ARBA00023136"/>
    </source>
</evidence>
<dbReference type="Pfam" id="PF01699">
    <property type="entry name" value="Na_Ca_ex"/>
    <property type="match status" value="2"/>
</dbReference>
<dbReference type="EMBL" id="QEWP01000005">
    <property type="protein sequence ID" value="PWD99866.1"/>
    <property type="molecule type" value="Genomic_DNA"/>
</dbReference>
<evidence type="ECO:0000256" key="3">
    <source>
        <dbReference type="ARBA" id="ARBA00022989"/>
    </source>
</evidence>
<keyword evidence="3 5" id="KW-1133">Transmembrane helix</keyword>
<keyword evidence="4 5" id="KW-0472">Membrane</keyword>
<comment type="subcellular location">
    <subcellularLocation>
        <location evidence="1">Membrane</location>
        <topology evidence="1">Multi-pass membrane protein</topology>
    </subcellularLocation>
</comment>
<dbReference type="InterPro" id="IPR004481">
    <property type="entry name" value="K/Na/Ca-exchanger"/>
</dbReference>
<dbReference type="GO" id="GO:0008273">
    <property type="term" value="F:calcium, potassium:sodium antiporter activity"/>
    <property type="evidence" value="ECO:0007669"/>
    <property type="project" value="TreeGrafter"/>
</dbReference>
<dbReference type="GO" id="GO:0005262">
    <property type="term" value="F:calcium channel activity"/>
    <property type="evidence" value="ECO:0007669"/>
    <property type="project" value="TreeGrafter"/>
</dbReference>
<evidence type="ECO:0000313" key="7">
    <source>
        <dbReference type="EMBL" id="PWD99866.1"/>
    </source>
</evidence>
<dbReference type="Proteomes" id="UP000244956">
    <property type="component" value="Unassembled WGS sequence"/>
</dbReference>
<comment type="caution">
    <text evidence="7">The sequence shown here is derived from an EMBL/GenBank/DDBJ whole genome shotgun (WGS) entry which is preliminary data.</text>
</comment>
<keyword evidence="8" id="KW-1185">Reference proteome</keyword>
<dbReference type="PANTHER" id="PTHR10846:SF8">
    <property type="entry name" value="INNER MEMBRANE PROTEIN YRBG"/>
    <property type="match status" value="1"/>
</dbReference>
<gene>
    <name evidence="7" type="ORF">DDZ16_08205</name>
</gene>
<sequence>MDLMSYLYVLAGFVLLFLCGNWLVKGGVELSRHFRVSPLVAGLTIVAFGTSAPELFVSVKAVFTDLPDISIGNVVGSNIANVTLILGAVAIVFPIHVKRPSVLFDWVVMMVAFLLLFVFLINGVLQFYEGVIFFALIVFYIIWSVYSSRKKSAKNEEKFPAPGMNILPALGLVALAVIGLYFGAEWLVKGASDLAIGWGVSERVVGISVVAFGTSVPELATSLAASFKKEMDISIGNIIGSNIFNVFSILGITAMLKPLNVSPAVVSFDMIWMVAVAVLLILFMIPLRKGILSRWKGAVLLVIYIVYIWVLFQS</sequence>
<evidence type="ECO:0000313" key="8">
    <source>
        <dbReference type="Proteomes" id="UP000244956"/>
    </source>
</evidence>
<feature type="transmembrane region" description="Helical" evidence="5">
    <location>
        <begin position="127"/>
        <end position="146"/>
    </location>
</feature>
<proteinExistence type="predicted"/>
<evidence type="ECO:0000259" key="6">
    <source>
        <dbReference type="Pfam" id="PF01699"/>
    </source>
</evidence>
<feature type="transmembrane region" description="Helical" evidence="5">
    <location>
        <begin position="102"/>
        <end position="121"/>
    </location>
</feature>
<feature type="transmembrane region" description="Helical" evidence="5">
    <location>
        <begin position="295"/>
        <end position="312"/>
    </location>
</feature>
<keyword evidence="2 5" id="KW-0812">Transmembrane</keyword>
<protein>
    <submittedName>
        <fullName evidence="7">Sodium:calcium antiporter</fullName>
    </submittedName>
</protein>
<dbReference type="GO" id="GO:0005886">
    <property type="term" value="C:plasma membrane"/>
    <property type="evidence" value="ECO:0007669"/>
    <property type="project" value="TreeGrafter"/>
</dbReference>
<feature type="domain" description="Sodium/calcium exchanger membrane region" evidence="6">
    <location>
        <begin position="5"/>
        <end position="145"/>
    </location>
</feature>
<dbReference type="GO" id="GO:0006874">
    <property type="term" value="P:intracellular calcium ion homeostasis"/>
    <property type="evidence" value="ECO:0007669"/>
    <property type="project" value="TreeGrafter"/>
</dbReference>
<organism evidence="7 8">
    <name type="scientific">Marinilabilia rubra</name>
    <dbReference type="NCBI Taxonomy" id="2162893"/>
    <lineage>
        <taxon>Bacteria</taxon>
        <taxon>Pseudomonadati</taxon>
        <taxon>Bacteroidota</taxon>
        <taxon>Bacteroidia</taxon>
        <taxon>Marinilabiliales</taxon>
        <taxon>Marinilabiliaceae</taxon>
        <taxon>Marinilabilia</taxon>
    </lineage>
</organism>
<feature type="transmembrane region" description="Helical" evidence="5">
    <location>
        <begin position="204"/>
        <end position="225"/>
    </location>
</feature>
<dbReference type="NCBIfam" id="TIGR00367">
    <property type="entry name" value="calcium/sodium antiporter"/>
    <property type="match status" value="1"/>
</dbReference>